<dbReference type="GeneID" id="5542734"/>
<dbReference type="STRING" id="436907.A7TSP8"/>
<gene>
    <name evidence="4" type="ORF">Kpol_316p8</name>
</gene>
<dbReference type="SUPFAM" id="SSF82109">
    <property type="entry name" value="MIR domain"/>
    <property type="match status" value="1"/>
</dbReference>
<evidence type="ECO:0000256" key="1">
    <source>
        <dbReference type="ARBA" id="ARBA00022737"/>
    </source>
</evidence>
<comment type="caution">
    <text evidence="2">Lacks conserved residue(s) required for the propagation of feature annotation.</text>
</comment>
<dbReference type="PROSITE" id="PS50919">
    <property type="entry name" value="MIR"/>
    <property type="match status" value="2"/>
</dbReference>
<organism evidence="5">
    <name type="scientific">Vanderwaltozyma polyspora (strain ATCC 22028 / DSM 70294 / BCRC 21397 / CBS 2163 / NBRC 10782 / NRRL Y-8283 / UCD 57-17)</name>
    <name type="common">Kluyveromyces polysporus</name>
    <dbReference type="NCBI Taxonomy" id="436907"/>
    <lineage>
        <taxon>Eukaryota</taxon>
        <taxon>Fungi</taxon>
        <taxon>Dikarya</taxon>
        <taxon>Ascomycota</taxon>
        <taxon>Saccharomycotina</taxon>
        <taxon>Saccharomycetes</taxon>
        <taxon>Saccharomycetales</taxon>
        <taxon>Saccharomycetaceae</taxon>
        <taxon>Vanderwaltozyma</taxon>
    </lineage>
</organism>
<dbReference type="GO" id="GO:0004169">
    <property type="term" value="F:dolichyl-phosphate-mannose-protein mannosyltransferase activity"/>
    <property type="evidence" value="ECO:0007669"/>
    <property type="project" value="UniProtKB-UniRule"/>
</dbReference>
<keyword evidence="2" id="KW-0256">Endoplasmic reticulum</keyword>
<feature type="transmembrane region" description="Helical" evidence="2">
    <location>
        <begin position="244"/>
        <end position="263"/>
    </location>
</feature>
<evidence type="ECO:0000313" key="5">
    <source>
        <dbReference type="Proteomes" id="UP000000267"/>
    </source>
</evidence>
<dbReference type="InterPro" id="IPR032421">
    <property type="entry name" value="PMT_4TMC"/>
</dbReference>
<protein>
    <recommendedName>
        <fullName evidence="2">Dolichyl-phosphate-mannose--protein mannosyltransferase</fullName>
        <ecNumber evidence="2">2.4.1.109</ecNumber>
    </recommendedName>
</protein>
<evidence type="ECO:0000313" key="4">
    <source>
        <dbReference type="EMBL" id="EDO14715.1"/>
    </source>
</evidence>
<keyword evidence="1" id="KW-0677">Repeat</keyword>
<dbReference type="PANTHER" id="PTHR10050:SF46">
    <property type="entry name" value="PROTEIN O-MANNOSYL-TRANSFERASE 2"/>
    <property type="match status" value="1"/>
</dbReference>
<keyword evidence="2" id="KW-1133">Transmembrane helix</keyword>
<feature type="transmembrane region" description="Helical" evidence="2">
    <location>
        <begin position="342"/>
        <end position="364"/>
    </location>
</feature>
<dbReference type="Gene3D" id="2.80.10.50">
    <property type="match status" value="1"/>
</dbReference>
<dbReference type="EC" id="2.4.1.109" evidence="2"/>
<proteinExistence type="inferred from homology"/>
<dbReference type="KEGG" id="vpo:Kpol_316p8"/>
<dbReference type="AlphaFoldDB" id="A7TSP8"/>
<dbReference type="SMART" id="SM00472">
    <property type="entry name" value="MIR"/>
    <property type="match status" value="2"/>
</dbReference>
<accession>A7TSP8</accession>
<comment type="catalytic activity">
    <reaction evidence="2">
        <text>a di-trans,poly-cis-dolichyl beta-D-mannosyl phosphate + L-threonyl-[protein] = 3-O-(alpha-D-mannosyl)-L-threonyl-[protein] + a di-trans,poly-cis-dolichyl phosphate + H(+)</text>
        <dbReference type="Rhea" id="RHEA:53396"/>
        <dbReference type="Rhea" id="RHEA-COMP:11060"/>
        <dbReference type="Rhea" id="RHEA-COMP:13547"/>
        <dbReference type="Rhea" id="RHEA-COMP:19498"/>
        <dbReference type="Rhea" id="RHEA-COMP:19501"/>
        <dbReference type="ChEBI" id="CHEBI:15378"/>
        <dbReference type="ChEBI" id="CHEBI:30013"/>
        <dbReference type="ChEBI" id="CHEBI:57683"/>
        <dbReference type="ChEBI" id="CHEBI:58211"/>
        <dbReference type="ChEBI" id="CHEBI:137323"/>
        <dbReference type="EC" id="2.4.1.109"/>
    </reaction>
</comment>
<reference evidence="4 5" key="1">
    <citation type="journal article" date="2007" name="Proc. Natl. Acad. Sci. U.S.A.">
        <title>Independent sorting-out of thousands of duplicated gene pairs in two yeast species descended from a whole-genome duplication.</title>
        <authorList>
            <person name="Scannell D.R."/>
            <person name="Frank A.C."/>
            <person name="Conant G.C."/>
            <person name="Byrne K.P."/>
            <person name="Woolfit M."/>
            <person name="Wolfe K.H."/>
        </authorList>
    </citation>
    <scope>NUCLEOTIDE SEQUENCE [LARGE SCALE GENOMIC DNA]</scope>
    <source>
        <strain evidence="5">ATCC 22028 / DSM 70294 / BCRC 21397 / CBS 2163 / NBRC 10782 / NRRL Y-8283 / UCD 57-17</strain>
    </source>
</reference>
<keyword evidence="2" id="KW-0812">Transmembrane</keyword>
<comment type="similarity">
    <text evidence="2">Belongs to the glycosyltransferase 39 family.</text>
</comment>
<dbReference type="Proteomes" id="UP000000267">
    <property type="component" value="Unassembled WGS sequence"/>
</dbReference>
<dbReference type="OrthoDB" id="292747at2759"/>
<dbReference type="HOGENOM" id="CLU_008438_4_0_1"/>
<feature type="transmembrane region" description="Helical" evidence="2">
    <location>
        <begin position="316"/>
        <end position="335"/>
    </location>
</feature>
<dbReference type="Pfam" id="PF02815">
    <property type="entry name" value="MIR"/>
    <property type="match status" value="1"/>
</dbReference>
<dbReference type="OMA" id="INTACDL"/>
<dbReference type="GO" id="GO:0005789">
    <property type="term" value="C:endoplasmic reticulum membrane"/>
    <property type="evidence" value="ECO:0007669"/>
    <property type="project" value="UniProtKB-SubCell"/>
</dbReference>
<feature type="transmembrane region" description="Helical" evidence="2">
    <location>
        <begin position="283"/>
        <end position="304"/>
    </location>
</feature>
<feature type="non-terminal residue" evidence="4">
    <location>
        <position position="1"/>
    </location>
</feature>
<dbReference type="EMBL" id="DS480519">
    <property type="protein sequence ID" value="EDO14715.1"/>
    <property type="molecule type" value="Genomic_DNA"/>
</dbReference>
<dbReference type="InterPro" id="IPR027005">
    <property type="entry name" value="PMT-like"/>
</dbReference>
<dbReference type="UniPathway" id="UPA00378"/>
<feature type="domain" description="MIR" evidence="3">
    <location>
        <begin position="106"/>
        <end position="164"/>
    </location>
</feature>
<keyword evidence="5" id="KW-1185">Reference proteome</keyword>
<evidence type="ECO:0000259" key="3">
    <source>
        <dbReference type="PROSITE" id="PS50919"/>
    </source>
</evidence>
<dbReference type="eggNOG" id="KOG3359">
    <property type="taxonomic scope" value="Eukaryota"/>
</dbReference>
<keyword evidence="2" id="KW-0472">Membrane</keyword>
<sequence>YPEGSNQQQITGYGYQDDNNNWYFDKVREFPSYNFENPSSEIEFVEDGATYRLVHLLSGKNLHSHQIPAPVTKLDYEVAGYGQLDQGDHFDYWVLEIAEQVGSENATRIHPLTTSFRLRHKELGCYLAQSGQHLPEWGFRQLEMTCMKNVSKKDKRILWNVESHSNDQLPPVPEDFKFPRPRFLTNFIHLNLAMMATNNALIPDPEKHDHISSSWWEWPTLYTGLRLGGWSDEFAKYYLLGTPITTWASTLAVLAFMLTFVILAIRWQRQYEDLQDKTSRNNFIIGGIYPMLGWGLHYTPFIIMGRVTYLHHYLPALYFALLVLTYFIETGTSYIKNQKVRWILYIIMMASVIGCFALFSPISFGMVGPSENFKYLDWLPTWKVHGAE</sequence>
<comment type="catalytic activity">
    <reaction evidence="2">
        <text>a di-trans,poly-cis-dolichyl beta-D-mannosyl phosphate + L-seryl-[protein] = 3-O-(alpha-D-mannosyl)-L-seryl-[protein] + a di-trans,poly-cis-dolichyl phosphate + H(+)</text>
        <dbReference type="Rhea" id="RHEA:17377"/>
        <dbReference type="Rhea" id="RHEA-COMP:9863"/>
        <dbReference type="Rhea" id="RHEA-COMP:13546"/>
        <dbReference type="Rhea" id="RHEA-COMP:19498"/>
        <dbReference type="Rhea" id="RHEA-COMP:19501"/>
        <dbReference type="ChEBI" id="CHEBI:15378"/>
        <dbReference type="ChEBI" id="CHEBI:29999"/>
        <dbReference type="ChEBI" id="CHEBI:57683"/>
        <dbReference type="ChEBI" id="CHEBI:58211"/>
        <dbReference type="ChEBI" id="CHEBI:137321"/>
        <dbReference type="EC" id="2.4.1.109"/>
    </reaction>
</comment>
<evidence type="ECO:0000256" key="2">
    <source>
        <dbReference type="RuleBase" id="RU367007"/>
    </source>
</evidence>
<feature type="domain" description="MIR" evidence="3">
    <location>
        <begin position="42"/>
        <end position="98"/>
    </location>
</feature>
<dbReference type="Pfam" id="PF16192">
    <property type="entry name" value="PMT_4TMC"/>
    <property type="match status" value="1"/>
</dbReference>
<comment type="pathway">
    <text evidence="2">Protein modification; protein glycosylation.</text>
</comment>
<name>A7TSP8_VANPO</name>
<dbReference type="PANTHER" id="PTHR10050">
    <property type="entry name" value="DOLICHYL-PHOSPHATE-MANNOSE--PROTEIN MANNOSYLTRANSFERASE"/>
    <property type="match status" value="1"/>
</dbReference>
<keyword evidence="2" id="KW-0808">Transferase</keyword>
<keyword evidence="2" id="KW-0328">Glycosyltransferase</keyword>
<comment type="subcellular location">
    <subcellularLocation>
        <location evidence="2">Endoplasmic reticulum membrane</location>
        <topology evidence="2">Multi-pass membrane protein</topology>
    </subcellularLocation>
</comment>
<dbReference type="InterPro" id="IPR036300">
    <property type="entry name" value="MIR_dom_sf"/>
</dbReference>
<comment type="function">
    <text evidence="2">Transfers mannose from Dol-P-mannose to Ser or Thr residues on proteins.</text>
</comment>
<dbReference type="RefSeq" id="XP_001642573.1">
    <property type="nucleotide sequence ID" value="XM_001642523.1"/>
</dbReference>
<dbReference type="InterPro" id="IPR016093">
    <property type="entry name" value="MIR_motif"/>
</dbReference>
<dbReference type="InParanoid" id="A7TSP8"/>